<dbReference type="InterPro" id="IPR001647">
    <property type="entry name" value="HTH_TetR"/>
</dbReference>
<evidence type="ECO:0000256" key="1">
    <source>
        <dbReference type="ARBA" id="ARBA00023125"/>
    </source>
</evidence>
<dbReference type="InterPro" id="IPR050109">
    <property type="entry name" value="HTH-type_TetR-like_transc_reg"/>
</dbReference>
<feature type="domain" description="HTH tetR-type" evidence="3">
    <location>
        <begin position="14"/>
        <end position="74"/>
    </location>
</feature>
<evidence type="ECO:0000313" key="5">
    <source>
        <dbReference type="Proteomes" id="UP000225766"/>
    </source>
</evidence>
<evidence type="ECO:0000313" key="4">
    <source>
        <dbReference type="EMBL" id="PGT99819.1"/>
    </source>
</evidence>
<dbReference type="GO" id="GO:0000976">
    <property type="term" value="F:transcription cis-regulatory region binding"/>
    <property type="evidence" value="ECO:0007669"/>
    <property type="project" value="TreeGrafter"/>
</dbReference>
<organism evidence="4 5">
    <name type="scientific">Bacillus cereus</name>
    <dbReference type="NCBI Taxonomy" id="1396"/>
    <lineage>
        <taxon>Bacteria</taxon>
        <taxon>Bacillati</taxon>
        <taxon>Bacillota</taxon>
        <taxon>Bacilli</taxon>
        <taxon>Bacillales</taxon>
        <taxon>Bacillaceae</taxon>
        <taxon>Bacillus</taxon>
        <taxon>Bacillus cereus group</taxon>
    </lineage>
</organism>
<dbReference type="PANTHER" id="PTHR30055:SF226">
    <property type="entry name" value="HTH-TYPE TRANSCRIPTIONAL REGULATOR PKSA"/>
    <property type="match status" value="1"/>
</dbReference>
<gene>
    <name evidence="4" type="ORF">COD19_17960</name>
</gene>
<dbReference type="AlphaFoldDB" id="A0A2C1LPE0"/>
<dbReference type="SUPFAM" id="SSF46689">
    <property type="entry name" value="Homeodomain-like"/>
    <property type="match status" value="1"/>
</dbReference>
<name>A0A2C1LPE0_BACCE</name>
<dbReference type="EMBL" id="NUMG01000025">
    <property type="protein sequence ID" value="PGT99819.1"/>
    <property type="molecule type" value="Genomic_DNA"/>
</dbReference>
<sequence>MSSKWDKELEEQRTRRRKEVLEASSKLFLERDFPKVTMRDIASEVGISTVTLYKYYKSIDEIAFEVQQHFFLEMGEFFGGFSEDIPAYEQILVFLKNWLDLLKTKGDILRFQALFDHYYRTQYPKIVQARSMQDMIRRGAEYFQQLFERGQSEGSIRTDIKVIELIAWTLNNLMAMAHRLAARGHLLEKETFVSTERMMEMTIESITTYIKKS</sequence>
<proteinExistence type="predicted"/>
<dbReference type="RefSeq" id="WP_098858981.1">
    <property type="nucleotide sequence ID" value="NZ_NUMG01000025.1"/>
</dbReference>
<dbReference type="PRINTS" id="PR00455">
    <property type="entry name" value="HTHTETR"/>
</dbReference>
<dbReference type="PROSITE" id="PS50977">
    <property type="entry name" value="HTH_TETR_2"/>
    <property type="match status" value="1"/>
</dbReference>
<evidence type="ECO:0000256" key="2">
    <source>
        <dbReference type="PROSITE-ProRule" id="PRU00335"/>
    </source>
</evidence>
<evidence type="ECO:0000259" key="3">
    <source>
        <dbReference type="PROSITE" id="PS50977"/>
    </source>
</evidence>
<dbReference type="InterPro" id="IPR009057">
    <property type="entry name" value="Homeodomain-like_sf"/>
</dbReference>
<dbReference type="SUPFAM" id="SSF48498">
    <property type="entry name" value="Tetracyclin repressor-like, C-terminal domain"/>
    <property type="match status" value="1"/>
</dbReference>
<dbReference type="Proteomes" id="UP000225766">
    <property type="component" value="Unassembled WGS sequence"/>
</dbReference>
<keyword evidence="1 2" id="KW-0238">DNA-binding</keyword>
<reference evidence="4 5" key="1">
    <citation type="submission" date="2017-09" db="EMBL/GenBank/DDBJ databases">
        <title>Large-scale bioinformatics analysis of Bacillus genomes uncovers conserved roles of natural products in bacterial physiology.</title>
        <authorList>
            <consortium name="Agbiome Team Llc"/>
            <person name="Bleich R.M."/>
            <person name="Grubbs K.J."/>
            <person name="Santa Maria K.C."/>
            <person name="Allen S.E."/>
            <person name="Farag S."/>
            <person name="Shank E.A."/>
            <person name="Bowers A."/>
        </authorList>
    </citation>
    <scope>NUCLEOTIDE SEQUENCE [LARGE SCALE GENOMIC DNA]</scope>
    <source>
        <strain evidence="4 5">AFS040105</strain>
    </source>
</reference>
<protein>
    <submittedName>
        <fullName evidence="4">TetR family transcriptional regulator</fullName>
    </submittedName>
</protein>
<dbReference type="Pfam" id="PF00440">
    <property type="entry name" value="TetR_N"/>
    <property type="match status" value="1"/>
</dbReference>
<dbReference type="GO" id="GO:0003700">
    <property type="term" value="F:DNA-binding transcription factor activity"/>
    <property type="evidence" value="ECO:0007669"/>
    <property type="project" value="TreeGrafter"/>
</dbReference>
<dbReference type="PANTHER" id="PTHR30055">
    <property type="entry name" value="HTH-TYPE TRANSCRIPTIONAL REGULATOR RUTR"/>
    <property type="match status" value="1"/>
</dbReference>
<accession>A0A2C1LPE0</accession>
<dbReference type="Gene3D" id="1.10.357.10">
    <property type="entry name" value="Tetracycline Repressor, domain 2"/>
    <property type="match status" value="1"/>
</dbReference>
<comment type="caution">
    <text evidence="4">The sequence shown here is derived from an EMBL/GenBank/DDBJ whole genome shotgun (WGS) entry which is preliminary data.</text>
</comment>
<feature type="DNA-binding region" description="H-T-H motif" evidence="2">
    <location>
        <begin position="37"/>
        <end position="56"/>
    </location>
</feature>
<dbReference type="InterPro" id="IPR036271">
    <property type="entry name" value="Tet_transcr_reg_TetR-rel_C_sf"/>
</dbReference>